<sequence>MALAVRLCETLKQVDFMSVSGASHLTRIYRTEGRRSHATEGKRSHITEGKRSHTTDNIRSPVNSSQYCLDLVRRSDYENFMATLLLPQQARATAIAVRAFNVEVAQIQDLTSEILMAKMRLQFWRETLDDIYNDKAPKQPVAMALQKAVQAQKLSKRWLRSLIDSREDHLGKKQFPTLEAVEDYGEKSNSVLYYLVLQGLGVENVHADHAASHLGKAEGLVRLVRGVPHHATRKNVFLPRDVMIKHGVSQENIIRGNQDQKVKDVIFDTASLAHQHLEHARSFIQDVPKEARVALLPAAAVSDYLTALQNTHFDVFHSSLQIILQKAWKHWLGSTKHLLYGLHRREGFVDPDH</sequence>
<evidence type="ECO:0000256" key="8">
    <source>
        <dbReference type="ARBA" id="ARBA00023136"/>
    </source>
</evidence>
<dbReference type="GO" id="GO:0005743">
    <property type="term" value="C:mitochondrial inner membrane"/>
    <property type="evidence" value="ECO:0007669"/>
    <property type="project" value="UniProtKB-SubCell"/>
</dbReference>
<dbReference type="SUPFAM" id="SSF48576">
    <property type="entry name" value="Terpenoid synthases"/>
    <property type="match status" value="1"/>
</dbReference>
<evidence type="ECO:0000256" key="10">
    <source>
        <dbReference type="ARBA" id="ARBA00056665"/>
    </source>
</evidence>
<evidence type="ECO:0000256" key="12">
    <source>
        <dbReference type="SAM" id="MobiDB-lite"/>
    </source>
</evidence>
<dbReference type="Proteomes" id="UP001286313">
    <property type="component" value="Unassembled WGS sequence"/>
</dbReference>
<evidence type="ECO:0000313" key="14">
    <source>
        <dbReference type="Proteomes" id="UP001286313"/>
    </source>
</evidence>
<comment type="catalytic activity">
    <reaction evidence="1">
        <text>2 (2E,6E,10E)-geranylgeranyl diphosphate = 15-cis-phytoene + 2 diphosphate</text>
        <dbReference type="Rhea" id="RHEA:34475"/>
        <dbReference type="ChEBI" id="CHEBI:27787"/>
        <dbReference type="ChEBI" id="CHEBI:33019"/>
        <dbReference type="ChEBI" id="CHEBI:58756"/>
        <dbReference type="EC" id="2.5.1.32"/>
    </reaction>
</comment>
<dbReference type="FunFam" id="1.10.600.10:FF:000013">
    <property type="entry name" value="NADH dehydrogenase (ubiquinone) complex I, assembly factor 6"/>
    <property type="match status" value="1"/>
</dbReference>
<dbReference type="Pfam" id="PF00494">
    <property type="entry name" value="SQS_PSY"/>
    <property type="match status" value="1"/>
</dbReference>
<protein>
    <recommendedName>
        <fullName evidence="11">NADH dehydrogenase (ubiquinone) complex I, assembly factor 6</fullName>
        <ecNumber evidence="3">2.5.1.32</ecNumber>
    </recommendedName>
</protein>
<name>A0AAE1L0U1_PETCI</name>
<gene>
    <name evidence="13" type="ORF">Pcinc_003845</name>
</gene>
<comment type="subcellular location">
    <subcellularLocation>
        <location evidence="2">Mitochondrion inner membrane</location>
    </subcellularLocation>
</comment>
<dbReference type="InterPro" id="IPR008949">
    <property type="entry name" value="Isoprenoid_synthase_dom_sf"/>
</dbReference>
<accession>A0AAE1L0U1</accession>
<evidence type="ECO:0000256" key="7">
    <source>
        <dbReference type="ARBA" id="ARBA00023128"/>
    </source>
</evidence>
<dbReference type="GO" id="GO:0016117">
    <property type="term" value="P:carotenoid biosynthetic process"/>
    <property type="evidence" value="ECO:0007669"/>
    <property type="project" value="UniProtKB-KW"/>
</dbReference>
<dbReference type="EC" id="2.5.1.32" evidence="3"/>
<proteinExistence type="inferred from homology"/>
<feature type="compositionally biased region" description="Basic and acidic residues" evidence="12">
    <location>
        <begin position="32"/>
        <end position="56"/>
    </location>
</feature>
<reference evidence="13" key="1">
    <citation type="submission" date="2023-10" db="EMBL/GenBank/DDBJ databases">
        <title>Genome assemblies of two species of porcelain crab, Petrolisthes cinctipes and Petrolisthes manimaculis (Anomura: Porcellanidae).</title>
        <authorList>
            <person name="Angst P."/>
        </authorList>
    </citation>
    <scope>NUCLEOTIDE SEQUENCE</scope>
    <source>
        <strain evidence="13">PB745_01</strain>
        <tissue evidence="13">Gill</tissue>
    </source>
</reference>
<dbReference type="AlphaFoldDB" id="A0AAE1L0U1"/>
<keyword evidence="14" id="KW-1185">Reference proteome</keyword>
<evidence type="ECO:0000256" key="6">
    <source>
        <dbReference type="ARBA" id="ARBA00022946"/>
    </source>
</evidence>
<keyword evidence="5" id="KW-0999">Mitochondrion inner membrane</keyword>
<dbReference type="InterPro" id="IPR002060">
    <property type="entry name" value="Squ/phyt_synthse"/>
</dbReference>
<evidence type="ECO:0000256" key="4">
    <source>
        <dbReference type="ARBA" id="ARBA00022746"/>
    </source>
</evidence>
<comment type="similarity">
    <text evidence="9">Belongs to the NDUFAF6 family.</text>
</comment>
<keyword evidence="7" id="KW-0496">Mitochondrion</keyword>
<keyword evidence="8" id="KW-0472">Membrane</keyword>
<keyword evidence="4" id="KW-0125">Carotenoid biosynthesis</keyword>
<evidence type="ECO:0000256" key="1">
    <source>
        <dbReference type="ARBA" id="ARBA00001805"/>
    </source>
</evidence>
<dbReference type="Gene3D" id="1.10.600.10">
    <property type="entry name" value="Farnesyl Diphosphate Synthase"/>
    <property type="match status" value="1"/>
</dbReference>
<evidence type="ECO:0000256" key="9">
    <source>
        <dbReference type="ARBA" id="ARBA00038273"/>
    </source>
</evidence>
<evidence type="ECO:0000256" key="3">
    <source>
        <dbReference type="ARBA" id="ARBA00012396"/>
    </source>
</evidence>
<evidence type="ECO:0000313" key="13">
    <source>
        <dbReference type="EMBL" id="KAK3892299.1"/>
    </source>
</evidence>
<evidence type="ECO:0000256" key="11">
    <source>
        <dbReference type="ARBA" id="ARBA00069034"/>
    </source>
</evidence>
<feature type="region of interest" description="Disordered" evidence="12">
    <location>
        <begin position="32"/>
        <end position="59"/>
    </location>
</feature>
<dbReference type="PANTHER" id="PTHR31480">
    <property type="entry name" value="BIFUNCTIONAL LYCOPENE CYCLASE/PHYTOENE SYNTHASE"/>
    <property type="match status" value="1"/>
</dbReference>
<evidence type="ECO:0000256" key="5">
    <source>
        <dbReference type="ARBA" id="ARBA00022792"/>
    </source>
</evidence>
<evidence type="ECO:0000256" key="2">
    <source>
        <dbReference type="ARBA" id="ARBA00004273"/>
    </source>
</evidence>
<dbReference type="EMBL" id="JAWQEG010000269">
    <property type="protein sequence ID" value="KAK3892299.1"/>
    <property type="molecule type" value="Genomic_DNA"/>
</dbReference>
<comment type="caution">
    <text evidence="13">The sequence shown here is derived from an EMBL/GenBank/DDBJ whole genome shotgun (WGS) entry which is preliminary data.</text>
</comment>
<organism evidence="13 14">
    <name type="scientific">Petrolisthes cinctipes</name>
    <name type="common">Flat porcelain crab</name>
    <dbReference type="NCBI Taxonomy" id="88211"/>
    <lineage>
        <taxon>Eukaryota</taxon>
        <taxon>Metazoa</taxon>
        <taxon>Ecdysozoa</taxon>
        <taxon>Arthropoda</taxon>
        <taxon>Crustacea</taxon>
        <taxon>Multicrustacea</taxon>
        <taxon>Malacostraca</taxon>
        <taxon>Eumalacostraca</taxon>
        <taxon>Eucarida</taxon>
        <taxon>Decapoda</taxon>
        <taxon>Pleocyemata</taxon>
        <taxon>Anomura</taxon>
        <taxon>Galatheoidea</taxon>
        <taxon>Porcellanidae</taxon>
        <taxon>Petrolisthes</taxon>
    </lineage>
</organism>
<keyword evidence="6" id="KW-0809">Transit peptide</keyword>
<comment type="function">
    <text evidence="10">Involved in the assembly of mitochondrial NADH:ubiquinone oxidoreductase complex (complex I) at early stages. May play a role in the biogenesis of complex I subunit MT-ND1.</text>
</comment>